<evidence type="ECO:0000313" key="4">
    <source>
        <dbReference type="Proteomes" id="UP001592528"/>
    </source>
</evidence>
<dbReference type="CDD" id="cd06423">
    <property type="entry name" value="CESA_like"/>
    <property type="match status" value="1"/>
</dbReference>
<keyword evidence="1" id="KW-0472">Membrane</keyword>
<protein>
    <submittedName>
        <fullName evidence="3">Glycosyltransferase family 2 protein</fullName>
        <ecNumber evidence="3">2.4.-.-</ecNumber>
    </submittedName>
</protein>
<feature type="transmembrane region" description="Helical" evidence="1">
    <location>
        <begin position="325"/>
        <end position="345"/>
    </location>
</feature>
<evidence type="ECO:0000313" key="3">
    <source>
        <dbReference type="EMBL" id="MFC1403241.1"/>
    </source>
</evidence>
<dbReference type="EC" id="2.4.-.-" evidence="3"/>
<dbReference type="Gene3D" id="3.90.550.10">
    <property type="entry name" value="Spore Coat Polysaccharide Biosynthesis Protein SpsA, Chain A"/>
    <property type="match status" value="1"/>
</dbReference>
<name>A0ABV6UP79_9ACTN</name>
<gene>
    <name evidence="3" type="ORF">ACEZDJ_18280</name>
</gene>
<evidence type="ECO:0000259" key="2">
    <source>
        <dbReference type="Pfam" id="PF00535"/>
    </source>
</evidence>
<comment type="caution">
    <text evidence="3">The sequence shown here is derived from an EMBL/GenBank/DDBJ whole genome shotgun (WGS) entry which is preliminary data.</text>
</comment>
<proteinExistence type="predicted"/>
<evidence type="ECO:0000256" key="1">
    <source>
        <dbReference type="SAM" id="Phobius"/>
    </source>
</evidence>
<feature type="domain" description="Glycosyltransferase 2-like" evidence="2">
    <location>
        <begin position="66"/>
        <end position="230"/>
    </location>
</feature>
<dbReference type="EMBL" id="JBHEZZ010000009">
    <property type="protein sequence ID" value="MFC1403241.1"/>
    <property type="molecule type" value="Genomic_DNA"/>
</dbReference>
<organism evidence="3 4">
    <name type="scientific">Streptacidiphilus cavernicola</name>
    <dbReference type="NCBI Taxonomy" id="3342716"/>
    <lineage>
        <taxon>Bacteria</taxon>
        <taxon>Bacillati</taxon>
        <taxon>Actinomycetota</taxon>
        <taxon>Actinomycetes</taxon>
        <taxon>Kitasatosporales</taxon>
        <taxon>Streptomycetaceae</taxon>
        <taxon>Streptacidiphilus</taxon>
    </lineage>
</organism>
<dbReference type="Pfam" id="PF00535">
    <property type="entry name" value="Glycos_transf_2"/>
    <property type="match status" value="1"/>
</dbReference>
<dbReference type="InterPro" id="IPR029044">
    <property type="entry name" value="Nucleotide-diphossugar_trans"/>
</dbReference>
<dbReference type="Proteomes" id="UP001592528">
    <property type="component" value="Unassembled WGS sequence"/>
</dbReference>
<keyword evidence="3" id="KW-0328">Glycosyltransferase</keyword>
<reference evidence="3 4" key="1">
    <citation type="submission" date="2024-09" db="EMBL/GenBank/DDBJ databases">
        <authorList>
            <person name="Lee S.D."/>
        </authorList>
    </citation>
    <scope>NUCLEOTIDE SEQUENCE [LARGE SCALE GENOMIC DNA]</scope>
    <source>
        <strain evidence="3 4">N1-5</strain>
    </source>
</reference>
<dbReference type="PANTHER" id="PTHR43630">
    <property type="entry name" value="POLY-BETA-1,6-N-ACETYL-D-GLUCOSAMINE SYNTHASE"/>
    <property type="match status" value="1"/>
</dbReference>
<dbReference type="InterPro" id="IPR001173">
    <property type="entry name" value="Glyco_trans_2-like"/>
</dbReference>
<keyword evidence="1" id="KW-1133">Transmembrane helix</keyword>
<keyword evidence="4" id="KW-1185">Reference proteome</keyword>
<feature type="transmembrane region" description="Helical" evidence="1">
    <location>
        <begin position="351"/>
        <end position="370"/>
    </location>
</feature>
<dbReference type="RefSeq" id="WP_084714282.1">
    <property type="nucleotide sequence ID" value="NZ_JBHEZZ010000009.1"/>
</dbReference>
<dbReference type="PANTHER" id="PTHR43630:SF2">
    <property type="entry name" value="GLYCOSYLTRANSFERASE"/>
    <property type="match status" value="1"/>
</dbReference>
<dbReference type="GO" id="GO:0016757">
    <property type="term" value="F:glycosyltransferase activity"/>
    <property type="evidence" value="ECO:0007669"/>
    <property type="project" value="UniProtKB-KW"/>
</dbReference>
<accession>A0ABV6UP79</accession>
<dbReference type="SUPFAM" id="SSF53448">
    <property type="entry name" value="Nucleotide-diphospho-sugar transferases"/>
    <property type="match status" value="1"/>
</dbReference>
<keyword evidence="1" id="KW-0812">Transmembrane</keyword>
<keyword evidence="3" id="KW-0808">Transferase</keyword>
<sequence length="414" mass="45104">MTFSQIGLWSFGLRPSSPIYGGTSWQSGGLVHRHRRSRPSLRPAGVHVQSTAAALSAEVAPRVVQILVPAHNEQDQIGRCLKALREQTACALPGLRLTVTVVADNCTDATAAIAAAHGAQVFETEGNRRKKAGALNQAIAPLLPRLGDDDVLLVTDADCALDPGFVATALEHVDRGYGGVGGIFRGDAGGGFVGHLQRNEYARYARDVERLGGKCLVLTGTAAMFPAATLREVTAARHDGRLPAGDGAGGIYDTTVLTEDNELTFAILHLGHKVISPPECTLATEVMPTWRALWNQRLRWKRGAVENCFQYGMTRITWRYWGRQLLTFVGVLVTAVYLGTIVWAVGFGGGLNLHPFWLGVTAVFVVERVVTVRKRGWRYMVPAALMYELSIDFFLQACHGKAYCDALARRKKNW</sequence>